<protein>
    <submittedName>
        <fullName evidence="1">Uncharacterized protein</fullName>
    </submittedName>
</protein>
<feature type="non-terminal residue" evidence="1">
    <location>
        <position position="1"/>
    </location>
</feature>
<proteinExistence type="predicted"/>
<evidence type="ECO:0000313" key="1">
    <source>
        <dbReference type="EMBL" id="KAK7486917.1"/>
    </source>
</evidence>
<accession>A0ABD0KIN5</accession>
<organism evidence="1 2">
    <name type="scientific">Batillaria attramentaria</name>
    <dbReference type="NCBI Taxonomy" id="370345"/>
    <lineage>
        <taxon>Eukaryota</taxon>
        <taxon>Metazoa</taxon>
        <taxon>Spiralia</taxon>
        <taxon>Lophotrochozoa</taxon>
        <taxon>Mollusca</taxon>
        <taxon>Gastropoda</taxon>
        <taxon>Caenogastropoda</taxon>
        <taxon>Sorbeoconcha</taxon>
        <taxon>Cerithioidea</taxon>
        <taxon>Batillariidae</taxon>
        <taxon>Batillaria</taxon>
    </lineage>
</organism>
<reference evidence="1 2" key="1">
    <citation type="journal article" date="2023" name="Sci. Data">
        <title>Genome assembly of the Korean intertidal mud-creeper Batillaria attramentaria.</title>
        <authorList>
            <person name="Patra A.K."/>
            <person name="Ho P.T."/>
            <person name="Jun S."/>
            <person name="Lee S.J."/>
            <person name="Kim Y."/>
            <person name="Won Y.J."/>
        </authorList>
    </citation>
    <scope>NUCLEOTIDE SEQUENCE [LARGE SCALE GENOMIC DNA]</scope>
    <source>
        <strain evidence="1">Wonlab-2016</strain>
    </source>
</reference>
<keyword evidence="2" id="KW-1185">Reference proteome</keyword>
<sequence>EIFGMRDLRKTSSWEERCTKFVTRLYASWSGPRSDWHQGLAKESQLEAPVGSIAGYENGFGL</sequence>
<dbReference type="Proteomes" id="UP001519460">
    <property type="component" value="Unassembled WGS sequence"/>
</dbReference>
<gene>
    <name evidence="1" type="ORF">BaRGS_00021888</name>
</gene>
<comment type="caution">
    <text evidence="1">The sequence shown here is derived from an EMBL/GenBank/DDBJ whole genome shotgun (WGS) entry which is preliminary data.</text>
</comment>
<dbReference type="AlphaFoldDB" id="A0ABD0KIN5"/>
<dbReference type="EMBL" id="JACVVK020000172">
    <property type="protein sequence ID" value="KAK7486917.1"/>
    <property type="molecule type" value="Genomic_DNA"/>
</dbReference>
<name>A0ABD0KIN5_9CAEN</name>
<evidence type="ECO:0000313" key="2">
    <source>
        <dbReference type="Proteomes" id="UP001519460"/>
    </source>
</evidence>